<keyword evidence="1" id="KW-0732">Signal</keyword>
<evidence type="ECO:0000256" key="1">
    <source>
        <dbReference type="SAM" id="SignalP"/>
    </source>
</evidence>
<dbReference type="Proteomes" id="UP000694564">
    <property type="component" value="Chromosome 12"/>
</dbReference>
<evidence type="ECO:0000313" key="3">
    <source>
        <dbReference type="Proteomes" id="UP000694564"/>
    </source>
</evidence>
<dbReference type="GeneTree" id="ENSGT00940000175200"/>
<evidence type="ECO:0000313" key="2">
    <source>
        <dbReference type="Ensembl" id="ENSSVLP00005015656.1"/>
    </source>
</evidence>
<dbReference type="AlphaFoldDB" id="A0A8D2CVS1"/>
<reference evidence="2" key="2">
    <citation type="submission" date="2025-09" db="UniProtKB">
        <authorList>
            <consortium name="Ensembl"/>
        </authorList>
    </citation>
    <scope>IDENTIFICATION</scope>
</reference>
<dbReference type="Ensembl" id="ENSSVLT00005017388.1">
    <property type="protein sequence ID" value="ENSSVLP00005015656.1"/>
    <property type="gene ID" value="ENSSVLG00005012546.1"/>
</dbReference>
<keyword evidence="3" id="KW-1185">Reference proteome</keyword>
<accession>A0A8D2CVS1</accession>
<feature type="chain" id="PRO_5034405586" evidence="1">
    <location>
        <begin position="35"/>
        <end position="117"/>
    </location>
</feature>
<proteinExistence type="predicted"/>
<feature type="signal peptide" evidence="1">
    <location>
        <begin position="1"/>
        <end position="34"/>
    </location>
</feature>
<reference evidence="2" key="1">
    <citation type="submission" date="2025-08" db="UniProtKB">
        <authorList>
            <consortium name="Ensembl"/>
        </authorList>
    </citation>
    <scope>IDENTIFICATION</scope>
</reference>
<dbReference type="OrthoDB" id="8831214at2759"/>
<organism evidence="2 3">
    <name type="scientific">Sciurus vulgaris</name>
    <name type="common">Eurasian red squirrel</name>
    <dbReference type="NCBI Taxonomy" id="55149"/>
    <lineage>
        <taxon>Eukaryota</taxon>
        <taxon>Metazoa</taxon>
        <taxon>Chordata</taxon>
        <taxon>Craniata</taxon>
        <taxon>Vertebrata</taxon>
        <taxon>Euteleostomi</taxon>
        <taxon>Mammalia</taxon>
        <taxon>Eutheria</taxon>
        <taxon>Euarchontoglires</taxon>
        <taxon>Glires</taxon>
        <taxon>Rodentia</taxon>
        <taxon>Sciuromorpha</taxon>
        <taxon>Sciuridae</taxon>
        <taxon>Sciurinae</taxon>
        <taxon>Sciurini</taxon>
        <taxon>Sciurus</taxon>
    </lineage>
</organism>
<sequence>IAMLVGAGAGKVASGHRHWPWVLLTLMLVPLTAGMSALEVYKPKEIWMPNGTQGKLVCKFSSMEVPLYSSKESDFRISPGTIHVCTVRLLHSDNINKSESVVYLMTLKKLRKTLNIS</sequence>
<name>A0A8D2CVS1_SCIVU</name>
<protein>
    <submittedName>
        <fullName evidence="2">Uncharacterized protein</fullName>
    </submittedName>
</protein>